<dbReference type="Proteomes" id="UP000203902">
    <property type="component" value="Segment"/>
</dbReference>
<keyword evidence="3" id="KW-0378">Hydrolase</keyword>
<dbReference type="Proteomes" id="UP000510897">
    <property type="component" value="Segment"/>
</dbReference>
<dbReference type="KEGG" id="vg:30308235"/>
<evidence type="ECO:0000313" key="6">
    <source>
        <dbReference type="Proteomes" id="UP000510897"/>
    </source>
</evidence>
<dbReference type="RefSeq" id="YP_009323114.1">
    <property type="nucleotide sequence ID" value="NC_031927.1"/>
</dbReference>
<keyword evidence="4" id="KW-1185">Reference proteome</keyword>
<dbReference type="EMBL" id="MT586120">
    <property type="protein sequence ID" value="QLF86235.1"/>
    <property type="molecule type" value="Genomic_DNA"/>
</dbReference>
<evidence type="ECO:0000313" key="3">
    <source>
        <dbReference type="EMBL" id="QLF86235.1"/>
    </source>
</evidence>
<dbReference type="EMBL" id="KU686212">
    <property type="protein sequence ID" value="AOV62105.1"/>
    <property type="molecule type" value="Genomic_DNA"/>
</dbReference>
<dbReference type="Proteomes" id="UP000226384">
    <property type="component" value="Segment"/>
</dbReference>
<reference evidence="3 6" key="2">
    <citation type="submission" date="2020-06" db="EMBL/GenBank/DDBJ databases">
        <authorList>
            <person name="Puxty R.J."/>
            <person name="Weihe C."/>
            <person name="Marston M.F."/>
            <person name="Martiny J.B.H."/>
        </authorList>
    </citation>
    <scope>NUCLEOTIDE SEQUENCE [LARGE SCALE GENOMIC DNA]</scope>
    <source>
        <strain evidence="3">0809CC03</strain>
    </source>
</reference>
<evidence type="ECO:0000313" key="1">
    <source>
        <dbReference type="EMBL" id="AOV62105.1"/>
    </source>
</evidence>
<reference evidence="4 5" key="1">
    <citation type="journal article" date="2016" name="Virology">
        <title>The genomic content and context of auxiliary metabolic genes in marine cyanomyoviruses.</title>
        <authorList>
            <person name="Crummett L.T."/>
            <person name="Puxty R.J."/>
            <person name="Weihe C."/>
            <person name="Marston M.F."/>
            <person name="Martiny J.B."/>
        </authorList>
    </citation>
    <scope>NUCLEOTIDE SEQUENCE [LARGE SCALE GENOMIC DNA]</scope>
    <source>
        <strain evidence="1">0910CC49</strain>
        <strain evidence="2">0910SB42</strain>
    </source>
</reference>
<gene>
    <name evidence="1" type="ORF">C490910_181</name>
    <name evidence="3" type="ORF">CC030809_00179</name>
    <name evidence="2" type="ORF">S420910_180</name>
</gene>
<name>A0A1D8KUL1_9CAUD</name>
<evidence type="ECO:0000313" key="5">
    <source>
        <dbReference type="Proteomes" id="UP000226384"/>
    </source>
</evidence>
<sequence length="376" mass="41114">MASLSGNSTNGIPNWDKYVKNQNSLSSIKYDIEKPAFLYKGISNTKESDILGLLPVGTLVNIVSPTIYNISVSKGAGKAFSSKPAAKVRYDGKSGYVLITLIRKPTKAPDSVEKRTIDITQTTLNSYKQVSGVGRGPKAGINIEVEGVGVIQNVSTVSKVPERVNNREAKADIVLKDTKGTPLFYISHKAGGGAKAFQQYGGVSKKAGSRSNPALIYNDPETQQYLNDLWNFYQDALAGALQYGEANPFKSDGLLKYGRIYRFVKSDELIGKAVFGPDYGGAFGIDNVNLIGQGNFLFKPYMNSEEDIAIRLRFENFEINGDISEFRKGDYRAIFVSRSSSDRKTETPSGNIPKLRTGIFNMSYLSGQSENIDALL</sequence>
<dbReference type="EC" id="3.1.21.4" evidence="3"/>
<organism evidence="2 5">
    <name type="scientific">Synechococcus phage S-CAM7</name>
    <dbReference type="NCBI Taxonomy" id="1883368"/>
    <lineage>
        <taxon>Viruses</taxon>
        <taxon>Duplodnaviria</taxon>
        <taxon>Heunggongvirae</taxon>
        <taxon>Uroviricota</taxon>
        <taxon>Caudoviricetes</taxon>
        <taxon>Pantevenvirales</taxon>
        <taxon>Kyanoviridae</taxon>
        <taxon>Mazuvirus</taxon>
        <taxon>Mazuvirus scam7</taxon>
    </lineage>
</organism>
<dbReference type="GO" id="GO:0009036">
    <property type="term" value="F:type II site-specific deoxyribonuclease activity"/>
    <property type="evidence" value="ECO:0007669"/>
    <property type="project" value="UniProtKB-EC"/>
</dbReference>
<dbReference type="EMBL" id="KU686213">
    <property type="protein sequence ID" value="AOV62368.1"/>
    <property type="molecule type" value="Genomic_DNA"/>
</dbReference>
<dbReference type="GeneID" id="30308235"/>
<protein>
    <submittedName>
        <fullName evidence="3">Type-2 restriction enzyme</fullName>
        <ecNumber evidence="3">3.1.21.4</ecNumber>
    </submittedName>
</protein>
<evidence type="ECO:0000313" key="2">
    <source>
        <dbReference type="EMBL" id="AOV62368.1"/>
    </source>
</evidence>
<reference evidence="3 6" key="3">
    <citation type="submission" date="2020-07" db="EMBL/GenBank/DDBJ databases">
        <title>Signatures of coevolution in a cyanophage population.</title>
        <authorList>
            <person name="Abebe J."/>
        </authorList>
    </citation>
    <scope>NUCLEOTIDE SEQUENCE [LARGE SCALE GENOMIC DNA]</scope>
    <source>
        <strain evidence="3">0809CC03</strain>
    </source>
</reference>
<proteinExistence type="predicted"/>
<evidence type="ECO:0000313" key="4">
    <source>
        <dbReference type="Proteomes" id="UP000203902"/>
    </source>
</evidence>
<accession>A0A1D8KUL1</accession>